<dbReference type="PROSITE" id="PS51257">
    <property type="entry name" value="PROKAR_LIPOPROTEIN"/>
    <property type="match status" value="1"/>
</dbReference>
<dbReference type="AlphaFoldDB" id="A0A0S7BMX7"/>
<sequence length="352" mass="37852">MKAKYTSLLFVLVIAAMLLTACGGAIPANSFPGVSTSGDVAYLANSGQVFAIRLADGVLDWKYPAEKAEAGRYYFAAPVIAGDRLLAGDYSTTLHGLDPKLGIQQWSFDQAGRWVASPLVVGDVIIAPNANKTVYGFDLTGKQLWKFGSTDAFWAQPASDGKLAFVAGMDHWLYAIDPADGSLQWKTDLNGAMVYPAAVGDGVLYQATIANELVALNSETGEILWRFKTDNAVWMTPILREGLIYLGDVKGNVYAVDVATGTQKWKQTLENDVLVGTPALLDTSLVFSSETGNIISVDFNGVQQWTRTVEGKLYSGVVLAGDTMLVGVTKGKVTLVAFDLNGNQKWSYPPQE</sequence>
<organism evidence="3">
    <name type="scientific">Longilinea arvoryzae</name>
    <dbReference type="NCBI Taxonomy" id="360412"/>
    <lineage>
        <taxon>Bacteria</taxon>
        <taxon>Bacillati</taxon>
        <taxon>Chloroflexota</taxon>
        <taxon>Anaerolineae</taxon>
        <taxon>Anaerolineales</taxon>
        <taxon>Anaerolineaceae</taxon>
        <taxon>Longilinea</taxon>
    </lineage>
</organism>
<dbReference type="Proteomes" id="UP000055060">
    <property type="component" value="Unassembled WGS sequence"/>
</dbReference>
<feature type="signal peptide" evidence="1">
    <location>
        <begin position="1"/>
        <end position="27"/>
    </location>
</feature>
<feature type="domain" description="Pyrrolo-quinoline quinone repeat" evidence="2">
    <location>
        <begin position="78"/>
        <end position="148"/>
    </location>
</feature>
<dbReference type="InterPro" id="IPR018391">
    <property type="entry name" value="PQQ_b-propeller_rpt"/>
</dbReference>
<dbReference type="Gene3D" id="2.130.10.10">
    <property type="entry name" value="YVTN repeat-like/Quinoprotein amine dehydrogenase"/>
    <property type="match status" value="1"/>
</dbReference>
<evidence type="ECO:0000313" key="4">
    <source>
        <dbReference type="Proteomes" id="UP000055060"/>
    </source>
</evidence>
<dbReference type="InterPro" id="IPR015943">
    <property type="entry name" value="WD40/YVTN_repeat-like_dom_sf"/>
</dbReference>
<dbReference type="STRING" id="360412.LARV_02939"/>
<reference evidence="3" key="1">
    <citation type="submission" date="2015-07" db="EMBL/GenBank/DDBJ databases">
        <title>Draft Genome Sequences of Anaerolinea thermolimosa IMO-1, Bellilinea caldifistulae GOMI-1, Leptolinea tardivitalis YMTK-2, Levilinea saccharolytica KIBI-1,Longilinea arvoryzae KOME-1, Previously Described as Members of the Anaerolineaceae (Chloroflexi).</title>
        <authorList>
            <person name="Sekiguchi Y."/>
            <person name="Ohashi A."/>
            <person name="Matsuura N."/>
            <person name="Tourlousse M.D."/>
        </authorList>
    </citation>
    <scope>NUCLEOTIDE SEQUENCE [LARGE SCALE GENOMIC DNA]</scope>
    <source>
        <strain evidence="3">KOME-1</strain>
    </source>
</reference>
<dbReference type="Gene3D" id="2.40.128.630">
    <property type="match status" value="1"/>
</dbReference>
<proteinExistence type="predicted"/>
<evidence type="ECO:0000256" key="1">
    <source>
        <dbReference type="SAM" id="SignalP"/>
    </source>
</evidence>
<keyword evidence="1" id="KW-0732">Signal</keyword>
<dbReference type="InterPro" id="IPR011047">
    <property type="entry name" value="Quinoprotein_ADH-like_sf"/>
</dbReference>
<dbReference type="PANTHER" id="PTHR34512">
    <property type="entry name" value="CELL SURFACE PROTEIN"/>
    <property type="match status" value="1"/>
</dbReference>
<accession>A0A0S7BMX7</accession>
<protein>
    <submittedName>
        <fullName evidence="3">Protein containg FOG: WD40-like repeat</fullName>
    </submittedName>
</protein>
<dbReference type="PANTHER" id="PTHR34512:SF30">
    <property type="entry name" value="OUTER MEMBRANE PROTEIN ASSEMBLY FACTOR BAMB"/>
    <property type="match status" value="1"/>
</dbReference>
<name>A0A0S7BMX7_9CHLR</name>
<dbReference type="SUPFAM" id="SSF50998">
    <property type="entry name" value="Quinoprotein alcohol dehydrogenase-like"/>
    <property type="match status" value="2"/>
</dbReference>
<dbReference type="OrthoDB" id="158123at2"/>
<dbReference type="EMBL" id="DF967972">
    <property type="protein sequence ID" value="GAP15157.1"/>
    <property type="molecule type" value="Genomic_DNA"/>
</dbReference>
<dbReference type="Pfam" id="PF13360">
    <property type="entry name" value="PQQ_2"/>
    <property type="match status" value="2"/>
</dbReference>
<keyword evidence="4" id="KW-1185">Reference proteome</keyword>
<dbReference type="RefSeq" id="WP_075074352.1">
    <property type="nucleotide sequence ID" value="NZ_DF967972.1"/>
</dbReference>
<feature type="chain" id="PRO_5006633035" evidence="1">
    <location>
        <begin position="28"/>
        <end position="352"/>
    </location>
</feature>
<evidence type="ECO:0000259" key="2">
    <source>
        <dbReference type="Pfam" id="PF13360"/>
    </source>
</evidence>
<dbReference type="SMART" id="SM00564">
    <property type="entry name" value="PQQ"/>
    <property type="match status" value="8"/>
</dbReference>
<evidence type="ECO:0000313" key="3">
    <source>
        <dbReference type="EMBL" id="GAP15157.1"/>
    </source>
</evidence>
<gene>
    <name evidence="3" type="ORF">LARV_02939</name>
</gene>
<dbReference type="InterPro" id="IPR002372">
    <property type="entry name" value="PQQ_rpt_dom"/>
</dbReference>
<feature type="domain" description="Pyrrolo-quinoline quinone repeat" evidence="2">
    <location>
        <begin position="171"/>
        <end position="267"/>
    </location>
</feature>